<dbReference type="InterPro" id="IPR027417">
    <property type="entry name" value="P-loop_NTPase"/>
</dbReference>
<dbReference type="PRINTS" id="PR01657">
    <property type="entry name" value="MCMFAMILY"/>
</dbReference>
<dbReference type="SUPFAM" id="SSF54211">
    <property type="entry name" value="Ribosomal protein S5 domain 2-like"/>
    <property type="match status" value="1"/>
</dbReference>
<reference evidence="5 6" key="1">
    <citation type="journal article" date="2015" name="Nature">
        <title>rRNA introns, odd ribosomes, and small enigmatic genomes across a large radiation of phyla.</title>
        <authorList>
            <person name="Brown C.T."/>
            <person name="Hug L.A."/>
            <person name="Thomas B.C."/>
            <person name="Sharon I."/>
            <person name="Castelle C.J."/>
            <person name="Singh A."/>
            <person name="Wilkins M.J."/>
            <person name="Williams K.H."/>
            <person name="Banfield J.F."/>
        </authorList>
    </citation>
    <scope>NUCLEOTIDE SEQUENCE [LARGE SCALE GENOMIC DNA]</scope>
</reference>
<dbReference type="InterPro" id="IPR020568">
    <property type="entry name" value="Ribosomal_Su5_D2-typ_SF"/>
</dbReference>
<dbReference type="Pfam" id="PF13335">
    <property type="entry name" value="Mg_chelatase_C"/>
    <property type="match status" value="1"/>
</dbReference>
<dbReference type="SMART" id="SM00382">
    <property type="entry name" value="AAA"/>
    <property type="match status" value="1"/>
</dbReference>
<evidence type="ECO:0000313" key="6">
    <source>
        <dbReference type="Proteomes" id="UP000034810"/>
    </source>
</evidence>
<keyword evidence="2" id="KW-0547">Nucleotide-binding</keyword>
<keyword evidence="3" id="KW-0067">ATP-binding</keyword>
<dbReference type="SUPFAM" id="SSF52540">
    <property type="entry name" value="P-loop containing nucleoside triphosphate hydrolases"/>
    <property type="match status" value="1"/>
</dbReference>
<dbReference type="InterPro" id="IPR014721">
    <property type="entry name" value="Ribsml_uS5_D2-typ_fold_subgr"/>
</dbReference>
<evidence type="ECO:0000313" key="5">
    <source>
        <dbReference type="EMBL" id="KKS82750.1"/>
    </source>
</evidence>
<evidence type="ECO:0000256" key="2">
    <source>
        <dbReference type="ARBA" id="ARBA00022741"/>
    </source>
</evidence>
<evidence type="ECO:0000259" key="4">
    <source>
        <dbReference type="SMART" id="SM00382"/>
    </source>
</evidence>
<dbReference type="EMBL" id="LCFA01000005">
    <property type="protein sequence ID" value="KKS82750.1"/>
    <property type="molecule type" value="Genomic_DNA"/>
</dbReference>
<dbReference type="Pfam" id="PF13541">
    <property type="entry name" value="ChlI"/>
    <property type="match status" value="1"/>
</dbReference>
<dbReference type="Gene3D" id="3.30.230.10">
    <property type="match status" value="1"/>
</dbReference>
<proteinExistence type="inferred from homology"/>
<dbReference type="Gene3D" id="3.40.50.300">
    <property type="entry name" value="P-loop containing nucleotide triphosphate hydrolases"/>
    <property type="match status" value="1"/>
</dbReference>
<dbReference type="InterPro" id="IPR004482">
    <property type="entry name" value="Mg_chelat-rel"/>
</dbReference>
<dbReference type="InterPro" id="IPR000523">
    <property type="entry name" value="Mg_chelatse_chII-like_cat_dom"/>
</dbReference>
<dbReference type="Proteomes" id="UP000034810">
    <property type="component" value="Unassembled WGS sequence"/>
</dbReference>
<accession>A0A0G1CAR6</accession>
<sequence length="510" mass="56412">MTQNVSKVFCAELEGIIPRLIEVETDINIGLSSFNIVGLADKAVSEARERVSSALKNSRIKPPTRENRKVTVNLAPADVKKNGSQYDLAIALGYLLASSQIKPFLWEDKLFLGELALNGDLRPVAGIFNICQMAKERKFSGVFVPYQNAKEAAFVSGINIYPIRSLSQIISHLEETQLINPIDSQIFQPERTGYVDISEIKGQAAAKRALAIAAAGNHNIFMSGPPGAGKTMLAQSLVSILPNLSFEEALEITQIYSAAGLLLEKPFVTTRPFRSPHHNASLVSVVGGGQVPRPGEVSLAHRGVLFLDEICEFHRDVLESLRQPLEDGRVTIARSRGVLTLPSKFMLVAAANPCPCGYAGDDKKECRCTPYEVVKYQKKISGPLLDRIDIHIWVNRLESSDFKKEVDLEETQKVGGKINRAREIQYQRIKNLKLKAFSNAELSSRQIESCANLNLGAKKLLDSVMDKSYLSARGYFRILKVARTIADMEESEIVTPEFLSEAFSYRSRVS</sequence>
<dbReference type="PATRIC" id="fig|1619011.3.peg.228"/>
<dbReference type="GO" id="GO:0003677">
    <property type="term" value="F:DNA binding"/>
    <property type="evidence" value="ECO:0007669"/>
    <property type="project" value="InterPro"/>
</dbReference>
<dbReference type="InterPro" id="IPR003593">
    <property type="entry name" value="AAA+_ATPase"/>
</dbReference>
<dbReference type="InterPro" id="IPR001208">
    <property type="entry name" value="MCM_dom"/>
</dbReference>
<feature type="domain" description="AAA+ ATPase" evidence="4">
    <location>
        <begin position="216"/>
        <end position="398"/>
    </location>
</feature>
<protein>
    <submittedName>
        <fullName evidence="5">Mg chelatase subunit ChlI, magnesium chelatase family protein</fullName>
    </submittedName>
</protein>
<evidence type="ECO:0000256" key="1">
    <source>
        <dbReference type="ARBA" id="ARBA00006354"/>
    </source>
</evidence>
<dbReference type="Pfam" id="PF01078">
    <property type="entry name" value="Mg_chelatase"/>
    <property type="match status" value="1"/>
</dbReference>
<dbReference type="InterPro" id="IPR025158">
    <property type="entry name" value="Mg_chelat-rel_C"/>
</dbReference>
<dbReference type="NCBIfam" id="TIGR00368">
    <property type="entry name" value="YifB family Mg chelatase-like AAA ATPase"/>
    <property type="match status" value="1"/>
</dbReference>
<gene>
    <name evidence="5" type="ORF">UV58_C0005G0004</name>
</gene>
<dbReference type="PANTHER" id="PTHR32039">
    <property type="entry name" value="MAGNESIUM-CHELATASE SUBUNIT CHLI"/>
    <property type="match status" value="1"/>
</dbReference>
<dbReference type="InterPro" id="IPR045006">
    <property type="entry name" value="CHLI-like"/>
</dbReference>
<dbReference type="GO" id="GO:0005524">
    <property type="term" value="F:ATP binding"/>
    <property type="evidence" value="ECO:0007669"/>
    <property type="project" value="UniProtKB-KW"/>
</dbReference>
<dbReference type="PANTHER" id="PTHR32039:SF7">
    <property type="entry name" value="COMPETENCE PROTEIN COMM"/>
    <property type="match status" value="1"/>
</dbReference>
<organism evidence="5 6">
    <name type="scientific">Candidatus Wolfebacteria bacterium GW2011_GWC1_43_10</name>
    <dbReference type="NCBI Taxonomy" id="1619011"/>
    <lineage>
        <taxon>Bacteria</taxon>
        <taxon>Candidatus Wolfeibacteriota</taxon>
    </lineage>
</organism>
<evidence type="ECO:0000256" key="3">
    <source>
        <dbReference type="ARBA" id="ARBA00022840"/>
    </source>
</evidence>
<comment type="similarity">
    <text evidence="1">Belongs to the Mg-chelatase subunits D/I family. ComM subfamily.</text>
</comment>
<dbReference type="AlphaFoldDB" id="A0A0G1CAR6"/>
<name>A0A0G1CAR6_9BACT</name>
<comment type="caution">
    <text evidence="5">The sequence shown here is derived from an EMBL/GenBank/DDBJ whole genome shotgun (WGS) entry which is preliminary data.</text>
</comment>